<keyword evidence="2 3" id="KW-0808">Transferase</keyword>
<dbReference type="Proteomes" id="UP000326837">
    <property type="component" value="Chromosome"/>
</dbReference>
<dbReference type="PANTHER" id="PTHR43542">
    <property type="entry name" value="METHYLTRANSFERASE"/>
    <property type="match status" value="1"/>
</dbReference>
<sequence length="242" mass="26584">MGKPKPKRRVADELNAPIELKIIGGKHRGRKLTYEPFRRGEDPVTRPMKHRVRESIFNLVGVGAEGRHAIDLFAGTGALGLEAISRGSVHATFIERHVPTARVVEENIKGLGLKDQATLLVTSAFLWGKRNLVQGEEGWWRADGQAAGVGAKGAAPPPGAVPWLVFCSPPYDFFVDRQEETLGLIAAVMEHCPPDSIVVTESDERFDATLLPTGEQYNGVKEWDVRTYSPAVVGIWQKRANT</sequence>
<protein>
    <submittedName>
        <fullName evidence="3">Methyltransferase</fullName>
        <ecNumber evidence="3">2.1.1.171</ecNumber>
    </submittedName>
</protein>
<proteinExistence type="predicted"/>
<accession>A0A5K7X3Z1</accession>
<dbReference type="SUPFAM" id="SSF53335">
    <property type="entry name" value="S-adenosyl-L-methionine-dependent methyltransferases"/>
    <property type="match status" value="1"/>
</dbReference>
<dbReference type="KEGG" id="lpav:PLANPX_0129"/>
<dbReference type="EMBL" id="AP021861">
    <property type="protein sequence ID" value="BBO30517.1"/>
    <property type="molecule type" value="Genomic_DNA"/>
</dbReference>
<dbReference type="Pfam" id="PF03602">
    <property type="entry name" value="Cons_hypoth95"/>
    <property type="match status" value="1"/>
</dbReference>
<dbReference type="InterPro" id="IPR004398">
    <property type="entry name" value="RNA_MeTrfase_RsmD"/>
</dbReference>
<reference evidence="4" key="1">
    <citation type="submission" date="2019-10" db="EMBL/GenBank/DDBJ databases">
        <title>Lacipirellula parvula gen. nov., sp. nov., representing a lineage of planctomycetes widespread in freshwater anoxic habitats, and description of the family Lacipirellulaceae.</title>
        <authorList>
            <person name="Dedysh S.N."/>
            <person name="Kulichevskaya I.S."/>
            <person name="Beletsky A.V."/>
            <person name="Rakitin A.L."/>
            <person name="Mardanov A.V."/>
            <person name="Ivanova A.A."/>
            <person name="Saltykova V.X."/>
            <person name="Rijpstra W.I.C."/>
            <person name="Sinninghe Damste J.S."/>
            <person name="Ravin N.V."/>
        </authorList>
    </citation>
    <scope>NUCLEOTIDE SEQUENCE [LARGE SCALE GENOMIC DNA]</scope>
    <source>
        <strain evidence="4">PX69</strain>
    </source>
</reference>
<gene>
    <name evidence="3" type="ORF">PLANPX_0129</name>
</gene>
<keyword evidence="4" id="KW-1185">Reference proteome</keyword>
<dbReference type="InterPro" id="IPR029063">
    <property type="entry name" value="SAM-dependent_MTases_sf"/>
</dbReference>
<name>A0A5K7X3Z1_9BACT</name>
<evidence type="ECO:0000313" key="4">
    <source>
        <dbReference type="Proteomes" id="UP000326837"/>
    </source>
</evidence>
<organism evidence="3 4">
    <name type="scientific">Lacipirellula parvula</name>
    <dbReference type="NCBI Taxonomy" id="2650471"/>
    <lineage>
        <taxon>Bacteria</taxon>
        <taxon>Pseudomonadati</taxon>
        <taxon>Planctomycetota</taxon>
        <taxon>Planctomycetia</taxon>
        <taxon>Pirellulales</taxon>
        <taxon>Lacipirellulaceae</taxon>
        <taxon>Lacipirellula</taxon>
    </lineage>
</organism>
<dbReference type="Gene3D" id="3.40.50.150">
    <property type="entry name" value="Vaccinia Virus protein VP39"/>
    <property type="match status" value="1"/>
</dbReference>
<evidence type="ECO:0000313" key="3">
    <source>
        <dbReference type="EMBL" id="BBO30517.1"/>
    </source>
</evidence>
<dbReference type="GO" id="GO:0052913">
    <property type="term" value="F:16S rRNA (guanine(966)-N(2))-methyltransferase activity"/>
    <property type="evidence" value="ECO:0007669"/>
    <property type="project" value="UniProtKB-EC"/>
</dbReference>
<keyword evidence="1 3" id="KW-0489">Methyltransferase</keyword>
<evidence type="ECO:0000256" key="1">
    <source>
        <dbReference type="ARBA" id="ARBA00022603"/>
    </source>
</evidence>
<dbReference type="PANTHER" id="PTHR43542:SF1">
    <property type="entry name" value="METHYLTRANSFERASE"/>
    <property type="match status" value="1"/>
</dbReference>
<dbReference type="EC" id="2.1.1.171" evidence="3"/>
<dbReference type="AlphaFoldDB" id="A0A5K7X3Z1"/>
<evidence type="ECO:0000256" key="2">
    <source>
        <dbReference type="ARBA" id="ARBA00022679"/>
    </source>
</evidence>
<dbReference type="RefSeq" id="WP_152096847.1">
    <property type="nucleotide sequence ID" value="NZ_AP021861.1"/>
</dbReference>